<name>A0AC60PUF3_IXOPE</name>
<proteinExistence type="predicted"/>
<sequence>MQSLSVYVDNKLLRRPGREKLLHSVKNAKRTRNGEEEAWAPSLRDHFTYYKARTTLREASGPLRRVLINGSRVVATLGGLGFKGYIPDRVKNAEKRLEQNVYDIEAWSILLRDAQLFQRCLMKVLNIDLWRCYLTYVKETKGALPTFRLLHLEGF</sequence>
<protein>
    <submittedName>
        <fullName evidence="1">Uncharacterized protein</fullName>
    </submittedName>
</protein>
<comment type="caution">
    <text evidence="1">The sequence shown here is derived from an EMBL/GenBank/DDBJ whole genome shotgun (WGS) entry which is preliminary data.</text>
</comment>
<gene>
    <name evidence="1" type="ORF">HPB47_027995</name>
</gene>
<evidence type="ECO:0000313" key="1">
    <source>
        <dbReference type="EMBL" id="KAG0424774.1"/>
    </source>
</evidence>
<accession>A0AC60PUF3</accession>
<reference evidence="1 2" key="1">
    <citation type="journal article" date="2020" name="Cell">
        <title>Large-Scale Comparative Analyses of Tick Genomes Elucidate Their Genetic Diversity and Vector Capacities.</title>
        <authorList>
            <consortium name="Tick Genome and Microbiome Consortium (TIGMIC)"/>
            <person name="Jia N."/>
            <person name="Wang J."/>
            <person name="Shi W."/>
            <person name="Du L."/>
            <person name="Sun Y."/>
            <person name="Zhan W."/>
            <person name="Jiang J.F."/>
            <person name="Wang Q."/>
            <person name="Zhang B."/>
            <person name="Ji P."/>
            <person name="Bell-Sakyi L."/>
            <person name="Cui X.M."/>
            <person name="Yuan T.T."/>
            <person name="Jiang B.G."/>
            <person name="Yang W.F."/>
            <person name="Lam T.T."/>
            <person name="Chang Q.C."/>
            <person name="Ding S.J."/>
            <person name="Wang X.J."/>
            <person name="Zhu J.G."/>
            <person name="Ruan X.D."/>
            <person name="Zhao L."/>
            <person name="Wei J.T."/>
            <person name="Ye R.Z."/>
            <person name="Que T.C."/>
            <person name="Du C.H."/>
            <person name="Zhou Y.H."/>
            <person name="Cheng J.X."/>
            <person name="Dai P.F."/>
            <person name="Guo W.B."/>
            <person name="Han X.H."/>
            <person name="Huang E.J."/>
            <person name="Li L.F."/>
            <person name="Wei W."/>
            <person name="Gao Y.C."/>
            <person name="Liu J.Z."/>
            <person name="Shao H.Z."/>
            <person name="Wang X."/>
            <person name="Wang C.C."/>
            <person name="Yang T.C."/>
            <person name="Huo Q.B."/>
            <person name="Li W."/>
            <person name="Chen H.Y."/>
            <person name="Chen S.E."/>
            <person name="Zhou L.G."/>
            <person name="Ni X.B."/>
            <person name="Tian J.H."/>
            <person name="Sheng Y."/>
            <person name="Liu T."/>
            <person name="Pan Y.S."/>
            <person name="Xia L.Y."/>
            <person name="Li J."/>
            <person name="Zhao F."/>
            <person name="Cao W.C."/>
        </authorList>
    </citation>
    <scope>NUCLEOTIDE SEQUENCE [LARGE SCALE GENOMIC DNA]</scope>
    <source>
        <strain evidence="1">Iper-2018</strain>
    </source>
</reference>
<dbReference type="Proteomes" id="UP000805193">
    <property type="component" value="Unassembled WGS sequence"/>
</dbReference>
<organism evidence="1 2">
    <name type="scientific">Ixodes persulcatus</name>
    <name type="common">Taiga tick</name>
    <dbReference type="NCBI Taxonomy" id="34615"/>
    <lineage>
        <taxon>Eukaryota</taxon>
        <taxon>Metazoa</taxon>
        <taxon>Ecdysozoa</taxon>
        <taxon>Arthropoda</taxon>
        <taxon>Chelicerata</taxon>
        <taxon>Arachnida</taxon>
        <taxon>Acari</taxon>
        <taxon>Parasitiformes</taxon>
        <taxon>Ixodida</taxon>
        <taxon>Ixodoidea</taxon>
        <taxon>Ixodidae</taxon>
        <taxon>Ixodinae</taxon>
        <taxon>Ixodes</taxon>
    </lineage>
</organism>
<dbReference type="EMBL" id="JABSTQ010009937">
    <property type="protein sequence ID" value="KAG0424774.1"/>
    <property type="molecule type" value="Genomic_DNA"/>
</dbReference>
<evidence type="ECO:0000313" key="2">
    <source>
        <dbReference type="Proteomes" id="UP000805193"/>
    </source>
</evidence>
<keyword evidence="2" id="KW-1185">Reference proteome</keyword>